<feature type="binding site" evidence="9">
    <location>
        <position position="40"/>
    </location>
    <ligand>
        <name>ATP</name>
        <dbReference type="ChEBI" id="CHEBI:30616"/>
    </ligand>
</feature>
<dbReference type="Gene3D" id="3.30.230.80">
    <property type="match status" value="1"/>
</dbReference>
<feature type="binding site" evidence="9">
    <location>
        <position position="174"/>
    </location>
    <ligand>
        <name>ATP</name>
        <dbReference type="ChEBI" id="CHEBI:30616"/>
    </ligand>
</feature>
<evidence type="ECO:0000256" key="4">
    <source>
        <dbReference type="ARBA" id="ARBA00022741"/>
    </source>
</evidence>
<dbReference type="Gene3D" id="3.40.50.11260">
    <property type="match status" value="1"/>
</dbReference>
<dbReference type="GO" id="GO:0140662">
    <property type="term" value="F:ATP-dependent protein folding chaperone"/>
    <property type="evidence" value="ECO:0007669"/>
    <property type="project" value="InterPro"/>
</dbReference>
<evidence type="ECO:0000313" key="12">
    <source>
        <dbReference type="Proteomes" id="UP000003639"/>
    </source>
</evidence>
<dbReference type="AlphaFoldDB" id="A6NPR3"/>
<dbReference type="InterPro" id="IPR037196">
    <property type="entry name" value="HSP90_C"/>
</dbReference>
<evidence type="ECO:0000259" key="10">
    <source>
        <dbReference type="SMART" id="SM00387"/>
    </source>
</evidence>
<evidence type="ECO:0000313" key="11">
    <source>
        <dbReference type="EMBL" id="EDN01838.1"/>
    </source>
</evidence>
<dbReference type="EMBL" id="AAXG02000002">
    <property type="protein sequence ID" value="EDN01838.1"/>
    <property type="molecule type" value="Genomic_DNA"/>
</dbReference>
<dbReference type="Proteomes" id="UP000003639">
    <property type="component" value="Unassembled WGS sequence"/>
</dbReference>
<keyword evidence="7 8" id="KW-0143">Chaperone</keyword>
<dbReference type="Gene3D" id="3.30.565.10">
    <property type="entry name" value="Histidine kinase-like ATPase, C-terminal domain"/>
    <property type="match status" value="1"/>
</dbReference>
<feature type="binding site" evidence="9">
    <location>
        <position position="355"/>
    </location>
    <ligand>
        <name>ATP</name>
        <dbReference type="ChEBI" id="CHEBI:30616"/>
    </ligand>
</feature>
<dbReference type="Pfam" id="PF00183">
    <property type="entry name" value="HSP90"/>
    <property type="match status" value="2"/>
</dbReference>
<dbReference type="InterPro" id="IPR020568">
    <property type="entry name" value="Ribosomal_Su5_D2-typ_SF"/>
</dbReference>
<dbReference type="SUPFAM" id="SSF54211">
    <property type="entry name" value="Ribosomal protein S5 domain 2-like"/>
    <property type="match status" value="1"/>
</dbReference>
<dbReference type="CDD" id="cd16927">
    <property type="entry name" value="HATPase_Hsp90-like"/>
    <property type="match status" value="1"/>
</dbReference>
<accession>A6NPR3</accession>
<keyword evidence="5 8" id="KW-0067">ATP-binding</keyword>
<dbReference type="Gene3D" id="1.20.120.790">
    <property type="entry name" value="Heat shock protein 90, C-terminal domain"/>
    <property type="match status" value="1"/>
</dbReference>
<evidence type="ECO:0000256" key="1">
    <source>
        <dbReference type="ARBA" id="ARBA00004496"/>
    </source>
</evidence>
<evidence type="ECO:0000256" key="9">
    <source>
        <dbReference type="PIRSR" id="PIRSR002583-1"/>
    </source>
</evidence>
<dbReference type="InterPro" id="IPR036890">
    <property type="entry name" value="HATPase_C_sf"/>
</dbReference>
<gene>
    <name evidence="8" type="primary">htpG</name>
    <name evidence="11" type="ORF">BACCAP_00179</name>
</gene>
<comment type="subcellular location">
    <subcellularLocation>
        <location evidence="1 8">Cytoplasm</location>
    </subcellularLocation>
</comment>
<dbReference type="SUPFAM" id="SSF110942">
    <property type="entry name" value="HSP90 C-terminal domain"/>
    <property type="match status" value="1"/>
</dbReference>
<name>A6NPR3_9FIRM</name>
<keyword evidence="3 8" id="KW-0963">Cytoplasm</keyword>
<dbReference type="InterPro" id="IPR020575">
    <property type="entry name" value="Hsp90_N"/>
</dbReference>
<dbReference type="SMART" id="SM00387">
    <property type="entry name" value="HATPase_c"/>
    <property type="match status" value="1"/>
</dbReference>
<dbReference type="NCBIfam" id="NF003555">
    <property type="entry name" value="PRK05218.1"/>
    <property type="match status" value="1"/>
</dbReference>
<dbReference type="eggNOG" id="COG0326">
    <property type="taxonomic scope" value="Bacteria"/>
</dbReference>
<dbReference type="GO" id="GO:0005524">
    <property type="term" value="F:ATP binding"/>
    <property type="evidence" value="ECO:0007669"/>
    <property type="project" value="UniProtKB-UniRule"/>
</dbReference>
<feature type="domain" description="Histidine kinase/HSP90-like ATPase" evidence="10">
    <location>
        <begin position="29"/>
        <end position="184"/>
    </location>
</feature>
<reference evidence="11 12" key="1">
    <citation type="submission" date="2007-04" db="EMBL/GenBank/DDBJ databases">
        <authorList>
            <person name="Fulton L."/>
            <person name="Clifton S."/>
            <person name="Fulton B."/>
            <person name="Xu J."/>
            <person name="Minx P."/>
            <person name="Pepin K.H."/>
            <person name="Johnson M."/>
            <person name="Thiruvilangam P."/>
            <person name="Bhonagiri V."/>
            <person name="Nash W.E."/>
            <person name="Mardis E.R."/>
            <person name="Wilson R.K."/>
        </authorList>
    </citation>
    <scope>NUCLEOTIDE SEQUENCE [LARGE SCALE GENOMIC DNA]</scope>
    <source>
        <strain evidence="11 12">ATCC 29799</strain>
    </source>
</reference>
<feature type="region of interest" description="C" evidence="8">
    <location>
        <begin position="567"/>
        <end position="642"/>
    </location>
</feature>
<feature type="binding site" evidence="9">
    <location>
        <position position="95"/>
    </location>
    <ligand>
        <name>ATP</name>
        <dbReference type="ChEBI" id="CHEBI:30616"/>
    </ligand>
</feature>
<feature type="binding site" evidence="9">
    <location>
        <begin position="124"/>
        <end position="129"/>
    </location>
    <ligand>
        <name>ATP</name>
        <dbReference type="ChEBI" id="CHEBI:30616"/>
    </ligand>
</feature>
<comment type="similarity">
    <text evidence="2 8">Belongs to the heat shock protein 90 family.</text>
</comment>
<dbReference type="InterPro" id="IPR019805">
    <property type="entry name" value="Heat_shock_protein_90_CS"/>
</dbReference>
<comment type="subunit">
    <text evidence="8">Homodimer.</text>
</comment>
<dbReference type="InterPro" id="IPR003594">
    <property type="entry name" value="HATPase_dom"/>
</dbReference>
<reference evidence="11 12" key="2">
    <citation type="submission" date="2007-06" db="EMBL/GenBank/DDBJ databases">
        <title>Draft genome sequence of Pseudoflavonifractor capillosus ATCC 29799.</title>
        <authorList>
            <person name="Sudarsanam P."/>
            <person name="Ley R."/>
            <person name="Guruge J."/>
            <person name="Turnbaugh P.J."/>
            <person name="Mahowald M."/>
            <person name="Liep D."/>
            <person name="Gordon J."/>
        </authorList>
    </citation>
    <scope>NUCLEOTIDE SEQUENCE [LARGE SCALE GENOMIC DNA]</scope>
    <source>
        <strain evidence="11 12">ATCC 29799</strain>
    </source>
</reference>
<evidence type="ECO:0000256" key="2">
    <source>
        <dbReference type="ARBA" id="ARBA00008239"/>
    </source>
</evidence>
<dbReference type="PRINTS" id="PR00775">
    <property type="entry name" value="HEATSHOCK90"/>
</dbReference>
<organism evidence="11 12">
    <name type="scientific">Pseudoflavonifractor capillosus ATCC 29799</name>
    <dbReference type="NCBI Taxonomy" id="411467"/>
    <lineage>
        <taxon>Bacteria</taxon>
        <taxon>Bacillati</taxon>
        <taxon>Bacillota</taxon>
        <taxon>Clostridia</taxon>
        <taxon>Eubacteriales</taxon>
        <taxon>Oscillospiraceae</taxon>
        <taxon>Pseudoflavonifractor</taxon>
    </lineage>
</organism>
<dbReference type="GO" id="GO:0005737">
    <property type="term" value="C:cytoplasm"/>
    <property type="evidence" value="ECO:0007669"/>
    <property type="project" value="UniProtKB-SubCell"/>
</dbReference>
<evidence type="ECO:0000256" key="5">
    <source>
        <dbReference type="ARBA" id="ARBA00022840"/>
    </source>
</evidence>
<evidence type="ECO:0000256" key="8">
    <source>
        <dbReference type="HAMAP-Rule" id="MF_00505"/>
    </source>
</evidence>
<dbReference type="GO" id="GO:0051082">
    <property type="term" value="F:unfolded protein binding"/>
    <property type="evidence" value="ECO:0007669"/>
    <property type="project" value="UniProtKB-UniRule"/>
</dbReference>
<feature type="binding site" evidence="9">
    <location>
        <begin position="102"/>
        <end position="103"/>
    </location>
    <ligand>
        <name>ATP</name>
        <dbReference type="ChEBI" id="CHEBI:30616"/>
    </ligand>
</feature>
<feature type="binding site" evidence="9">
    <location>
        <position position="36"/>
    </location>
    <ligand>
        <name>ATP</name>
        <dbReference type="ChEBI" id="CHEBI:30616"/>
    </ligand>
</feature>
<dbReference type="STRING" id="411467.BACCAP_00179"/>
<keyword evidence="4 8" id="KW-0547">Nucleotide-binding</keyword>
<dbReference type="PROSITE" id="PS00298">
    <property type="entry name" value="HSP90"/>
    <property type="match status" value="1"/>
</dbReference>
<keyword evidence="12" id="KW-1185">Reference proteome</keyword>
<feature type="binding site" evidence="9">
    <location>
        <position position="87"/>
    </location>
    <ligand>
        <name>ATP</name>
        <dbReference type="ChEBI" id="CHEBI:30616"/>
    </ligand>
</feature>
<dbReference type="InterPro" id="IPR001404">
    <property type="entry name" value="Hsp90_fam"/>
</dbReference>
<dbReference type="PIRSF" id="PIRSF002583">
    <property type="entry name" value="Hsp90"/>
    <property type="match status" value="1"/>
</dbReference>
<protein>
    <recommendedName>
        <fullName evidence="8">Chaperone protein HtpG</fullName>
    </recommendedName>
    <alternativeName>
        <fullName evidence="8">Heat shock protein HtpG</fullName>
    </alternativeName>
    <alternativeName>
        <fullName evidence="8">High temperature protein G</fullName>
    </alternativeName>
</protein>
<dbReference type="HAMAP" id="MF_00505">
    <property type="entry name" value="HSP90"/>
    <property type="match status" value="1"/>
</dbReference>
<evidence type="ECO:0000256" key="6">
    <source>
        <dbReference type="ARBA" id="ARBA00023016"/>
    </source>
</evidence>
<feature type="binding site" evidence="9">
    <location>
        <position position="82"/>
    </location>
    <ligand>
        <name>ATP</name>
        <dbReference type="ChEBI" id="CHEBI:30616"/>
    </ligand>
</feature>
<feature type="region of interest" description="A; substrate-binding" evidence="8">
    <location>
        <begin position="1"/>
        <end position="355"/>
    </location>
</feature>
<dbReference type="FunFam" id="3.30.565.10:FF:000009">
    <property type="entry name" value="Molecular chaperone HtpG"/>
    <property type="match status" value="1"/>
</dbReference>
<comment type="caution">
    <text evidence="11">The sequence shown here is derived from an EMBL/GenBank/DDBJ whole genome shotgun (WGS) entry which is preliminary data.</text>
</comment>
<evidence type="ECO:0000256" key="7">
    <source>
        <dbReference type="ARBA" id="ARBA00023186"/>
    </source>
</evidence>
<keyword evidence="6 8" id="KW-0346">Stress response</keyword>
<dbReference type="PANTHER" id="PTHR11528">
    <property type="entry name" value="HEAT SHOCK PROTEIN 90 FAMILY MEMBER"/>
    <property type="match status" value="1"/>
</dbReference>
<comment type="caution">
    <text evidence="8">Lacks conserved residue(s) required for the propagation of feature annotation.</text>
</comment>
<proteinExistence type="inferred from homology"/>
<dbReference type="SUPFAM" id="SSF55874">
    <property type="entry name" value="ATPase domain of HSP90 chaperone/DNA topoisomerase II/histidine kinase"/>
    <property type="match status" value="1"/>
</dbReference>
<dbReference type="Pfam" id="PF13589">
    <property type="entry name" value="HATPase_c_3"/>
    <property type="match status" value="1"/>
</dbReference>
<sequence length="642" mass="73355">MEADIMEKKQFQAESKRLLDLMINSIYTHKEIFLREIISNASDAIDKLAYKALTDDQVGLNRSDFKIVLTPDQIARTLTISDNGIGMTKEELEENLGTIARSGSLQFKKNMDQDKKADVDIIGQFGVGFYSAFMVADKVTVTSKAYGSDQAWRWESEGADGYTIEPAEKAGVGTDIVLHIKADTDDEKYGEYLEQYRLDDLVKKYSDYIHYPIQMLMHKSRQKERPADAGEDYKPEWEDYDQWETLNSMVPLWQRPKSEVTAEEYNAFYKEHYGDWEDPLSVVHVHGEGQVEYKAMLYIPGHAPYDFYTREYEKGLQLYSSGVLIMDKCADLLPDHFRFVRGVVDSADFSLNISREVLQHTQVLKIIANNLEKKIKAELLKLQKDDRAKYETFWAAFGRQIKYGMLEDYGIHKDMLKDLLLFHSSKDGKLTTLAEYRQRMPDDQEYIYYACGESVDQIARLPQAERILDKGYEILYLTEEPDEFIMNGLGAWDEKSFKPVTDEDALPQTDEEKAAAEKKAEESKDVLAFVKETLGDKIKEARVSKILKSGAVCLTADGPVTIEMEKYFSRMDPERAQGMKAQRVLELNPDSGAFAALREAVDSDPEKAKKYAELLYDQALLIAGLPLEDPAAYTELVCSLMK</sequence>
<comment type="function">
    <text evidence="8">Molecular chaperone. Has ATPase activity.</text>
</comment>
<dbReference type="GO" id="GO:0016887">
    <property type="term" value="F:ATP hydrolysis activity"/>
    <property type="evidence" value="ECO:0007669"/>
    <property type="project" value="InterPro"/>
</dbReference>
<evidence type="ECO:0000256" key="3">
    <source>
        <dbReference type="ARBA" id="ARBA00022490"/>
    </source>
</evidence>